<dbReference type="InterPro" id="IPR029070">
    <property type="entry name" value="Chitinase_insertion_sf"/>
</dbReference>
<dbReference type="Gene3D" id="3.20.20.80">
    <property type="entry name" value="Glycosidases"/>
    <property type="match status" value="2"/>
</dbReference>
<sequence>MYRDAHTPLMLNTLLAALAFILSTSSTVLVSAAPRCGLVVPTPPSLSAQTGSNGSGNSSVGDGMDVVATGWYPGWLGSELSPSQISWTKYSALTFAFATTTPDPSMIALDDESAALLPTFVNEAHNNGVDALLSIGGWTGSIYYSTAVGNAANRTTFVKAVLDMANKYALDGIDFDWEYPSHQGIGCNTISDDDSANFLSFLQELRQDPEGAQLTLTAAVGLTPFAGPGGTPLSNVSAFADVLDHIAIMNYDVWGTWSADVGPNAPLNDSCAPVQAGSATSAVKAWTDANFPVSKIVLGVAAYGHSFHVATSDAVDGSGALSPYPPFDKSQQPLGDSDVPGAPPSVDQCGNSVGVGGTFNFKGMVAAGFLDANGNAAPGIDYRFDNCSQTPFVYNSTEQTMISYDDKTSFIAKGNFIEDNGLAGFAIWHIAGDSNDILLDSISDALSLEQSMLTKNVFLYLITSILPFVSALPPPQAPHDEPLLPRGFKHSPVPLHYPGLPTNDGSTTSPSQAKNDTVIAAWYPGWLASTYPPDKLSWSKYNIMTFSFASVPTSDPANLSIDSKTETVLPEFVSQAKKYDVKAVLSIGGWAGSQHFSTIMSTPENRTTFVKTVLDTVSKYNLDGIDFDWEYPGKKGDLSNTVSPDDSDNFLLFLQELRKDPAGANLVLSAAVGMTPFVGTDGEPKSDVSAFADVFDFIAIMAYDIWGAWSPNVGPNAPLYDRCSSHAAGSAETAIEAWTSAKFPTDQIVLGLASYGRGYTVEPSEADKIGNFPSFETSSMPAGDEDSSTTVSSTNSGLFNFQGLVKNGYLKDDGKPASDVKYKFDDCSQTPYLYKESSRVMVSFDDATSFASKTRYVKDHGLGGVALWHGVGDYNDILLDSVHSAMASS</sequence>
<dbReference type="Proteomes" id="UP000283269">
    <property type="component" value="Unassembled WGS sequence"/>
</dbReference>
<keyword evidence="6" id="KW-0624">Polysaccharide degradation</keyword>
<evidence type="ECO:0000256" key="5">
    <source>
        <dbReference type="ARBA" id="ARBA00023295"/>
    </source>
</evidence>
<keyword evidence="2 7" id="KW-0378">Hydrolase</keyword>
<dbReference type="FunFam" id="3.20.20.80:FF:000164">
    <property type="entry name" value="Chitinase, variant"/>
    <property type="match status" value="2"/>
</dbReference>
<dbReference type="Pfam" id="PF00704">
    <property type="entry name" value="Glyco_hydro_18"/>
    <property type="match status" value="2"/>
</dbReference>
<dbReference type="STRING" id="93625.A0A409WVX1"/>
<dbReference type="AlphaFoldDB" id="A0A409WVX1"/>
<keyword evidence="9" id="KW-0732">Signal</keyword>
<dbReference type="GO" id="GO:0000272">
    <property type="term" value="P:polysaccharide catabolic process"/>
    <property type="evidence" value="ECO:0007669"/>
    <property type="project" value="UniProtKB-KW"/>
</dbReference>
<dbReference type="InterPro" id="IPR050314">
    <property type="entry name" value="Glycosyl_Hydrlase_18"/>
</dbReference>
<comment type="catalytic activity">
    <reaction evidence="1">
        <text>Random endo-hydrolysis of N-acetyl-beta-D-glucosaminide (1-&gt;4)-beta-linkages in chitin and chitodextrins.</text>
        <dbReference type="EC" id="3.2.1.14"/>
    </reaction>
</comment>
<evidence type="ECO:0000256" key="3">
    <source>
        <dbReference type="ARBA" id="ARBA00023024"/>
    </source>
</evidence>
<keyword evidence="4" id="KW-0119">Carbohydrate metabolism</keyword>
<dbReference type="GO" id="GO:0008061">
    <property type="term" value="F:chitin binding"/>
    <property type="evidence" value="ECO:0007669"/>
    <property type="project" value="InterPro"/>
</dbReference>
<proteinExistence type="predicted"/>
<keyword evidence="3" id="KW-0146">Chitin degradation</keyword>
<dbReference type="EMBL" id="NHYD01003120">
    <property type="protein sequence ID" value="PPQ82606.1"/>
    <property type="molecule type" value="Genomic_DNA"/>
</dbReference>
<evidence type="ECO:0000256" key="2">
    <source>
        <dbReference type="ARBA" id="ARBA00022801"/>
    </source>
</evidence>
<evidence type="ECO:0000256" key="8">
    <source>
        <dbReference type="SAM" id="MobiDB-lite"/>
    </source>
</evidence>
<evidence type="ECO:0000313" key="11">
    <source>
        <dbReference type="EMBL" id="PPQ82606.1"/>
    </source>
</evidence>
<dbReference type="SUPFAM" id="SSF51445">
    <property type="entry name" value="(Trans)glycosidases"/>
    <property type="match status" value="2"/>
</dbReference>
<dbReference type="PANTHER" id="PTHR11177:SF317">
    <property type="entry name" value="CHITINASE 12-RELATED"/>
    <property type="match status" value="1"/>
</dbReference>
<reference evidence="11 12" key="1">
    <citation type="journal article" date="2018" name="Evol. Lett.">
        <title>Horizontal gene cluster transfer increased hallucinogenic mushroom diversity.</title>
        <authorList>
            <person name="Reynolds H.T."/>
            <person name="Vijayakumar V."/>
            <person name="Gluck-Thaler E."/>
            <person name="Korotkin H.B."/>
            <person name="Matheny P.B."/>
            <person name="Slot J.C."/>
        </authorList>
    </citation>
    <scope>NUCLEOTIDE SEQUENCE [LARGE SCALE GENOMIC DNA]</scope>
    <source>
        <strain evidence="11 12">2631</strain>
    </source>
</reference>
<protein>
    <recommendedName>
        <fullName evidence="10">GH18 domain-containing protein</fullName>
    </recommendedName>
</protein>
<evidence type="ECO:0000313" key="12">
    <source>
        <dbReference type="Proteomes" id="UP000283269"/>
    </source>
</evidence>
<dbReference type="PROSITE" id="PS01095">
    <property type="entry name" value="GH18_1"/>
    <property type="match status" value="2"/>
</dbReference>
<dbReference type="SMART" id="SM00636">
    <property type="entry name" value="Glyco_18"/>
    <property type="match status" value="2"/>
</dbReference>
<dbReference type="GO" id="GO:0008843">
    <property type="term" value="F:endochitinase activity"/>
    <property type="evidence" value="ECO:0007669"/>
    <property type="project" value="UniProtKB-EC"/>
</dbReference>
<evidence type="ECO:0000256" key="4">
    <source>
        <dbReference type="ARBA" id="ARBA00023277"/>
    </source>
</evidence>
<organism evidence="11 12">
    <name type="scientific">Psilocybe cyanescens</name>
    <dbReference type="NCBI Taxonomy" id="93625"/>
    <lineage>
        <taxon>Eukaryota</taxon>
        <taxon>Fungi</taxon>
        <taxon>Dikarya</taxon>
        <taxon>Basidiomycota</taxon>
        <taxon>Agaricomycotina</taxon>
        <taxon>Agaricomycetes</taxon>
        <taxon>Agaricomycetidae</taxon>
        <taxon>Agaricales</taxon>
        <taxon>Agaricineae</taxon>
        <taxon>Strophariaceae</taxon>
        <taxon>Psilocybe</taxon>
    </lineage>
</organism>
<dbReference type="InterPro" id="IPR017853">
    <property type="entry name" value="GH"/>
</dbReference>
<feature type="chain" id="PRO_5019010066" description="GH18 domain-containing protein" evidence="9">
    <location>
        <begin position="33"/>
        <end position="889"/>
    </location>
</feature>
<accession>A0A409WVX1</accession>
<dbReference type="InterPro" id="IPR001223">
    <property type="entry name" value="Glyco_hydro18_cat"/>
</dbReference>
<evidence type="ECO:0000256" key="6">
    <source>
        <dbReference type="ARBA" id="ARBA00023326"/>
    </source>
</evidence>
<dbReference type="PROSITE" id="PS51910">
    <property type="entry name" value="GH18_2"/>
    <property type="match status" value="2"/>
</dbReference>
<dbReference type="InterPro" id="IPR001579">
    <property type="entry name" value="Glyco_hydro_18_chit_AS"/>
</dbReference>
<feature type="region of interest" description="Disordered" evidence="8">
    <location>
        <begin position="321"/>
        <end position="347"/>
    </location>
</feature>
<keyword evidence="12" id="KW-1185">Reference proteome</keyword>
<dbReference type="InterPro" id="IPR011583">
    <property type="entry name" value="Chitinase_II/V-like_cat"/>
</dbReference>
<name>A0A409WVX1_PSICY</name>
<evidence type="ECO:0000256" key="7">
    <source>
        <dbReference type="RuleBase" id="RU000489"/>
    </source>
</evidence>
<keyword evidence="5 7" id="KW-0326">Glycosidase</keyword>
<dbReference type="PANTHER" id="PTHR11177">
    <property type="entry name" value="CHITINASE"/>
    <property type="match status" value="1"/>
</dbReference>
<dbReference type="InParanoid" id="A0A409WVX1"/>
<feature type="domain" description="GH18" evidence="10">
    <location>
        <begin position="517"/>
        <end position="889"/>
    </location>
</feature>
<dbReference type="GO" id="GO:0005576">
    <property type="term" value="C:extracellular region"/>
    <property type="evidence" value="ECO:0007669"/>
    <property type="project" value="TreeGrafter"/>
</dbReference>
<feature type="signal peptide" evidence="9">
    <location>
        <begin position="1"/>
        <end position="32"/>
    </location>
</feature>
<evidence type="ECO:0000256" key="1">
    <source>
        <dbReference type="ARBA" id="ARBA00000822"/>
    </source>
</evidence>
<dbReference type="Gene3D" id="3.10.50.10">
    <property type="match status" value="2"/>
</dbReference>
<gene>
    <name evidence="11" type="ORF">CVT25_007120</name>
</gene>
<dbReference type="GO" id="GO:0006032">
    <property type="term" value="P:chitin catabolic process"/>
    <property type="evidence" value="ECO:0007669"/>
    <property type="project" value="UniProtKB-KW"/>
</dbReference>
<feature type="domain" description="GH18" evidence="10">
    <location>
        <begin position="66"/>
        <end position="449"/>
    </location>
</feature>
<comment type="caution">
    <text evidence="11">The sequence shown here is derived from an EMBL/GenBank/DDBJ whole genome shotgun (WGS) entry which is preliminary data.</text>
</comment>
<evidence type="ECO:0000259" key="10">
    <source>
        <dbReference type="PROSITE" id="PS51910"/>
    </source>
</evidence>
<dbReference type="OrthoDB" id="73875at2759"/>
<dbReference type="SUPFAM" id="SSF54556">
    <property type="entry name" value="Chitinase insertion domain"/>
    <property type="match status" value="2"/>
</dbReference>
<evidence type="ECO:0000256" key="9">
    <source>
        <dbReference type="SAM" id="SignalP"/>
    </source>
</evidence>